<feature type="compositionally biased region" description="Polar residues" evidence="1">
    <location>
        <begin position="230"/>
        <end position="242"/>
    </location>
</feature>
<evidence type="ECO:0000313" key="2">
    <source>
        <dbReference type="EMBL" id="KXS13990.1"/>
    </source>
</evidence>
<keyword evidence="3" id="KW-1185">Reference proteome</keyword>
<dbReference type="EMBL" id="KQ965772">
    <property type="protein sequence ID" value="KXS13990.1"/>
    <property type="molecule type" value="Genomic_DNA"/>
</dbReference>
<feature type="region of interest" description="Disordered" evidence="1">
    <location>
        <begin position="784"/>
        <end position="844"/>
    </location>
</feature>
<accession>A0A139AB66</accession>
<feature type="compositionally biased region" description="Basic and acidic residues" evidence="1">
    <location>
        <begin position="818"/>
        <end position="830"/>
    </location>
</feature>
<feature type="compositionally biased region" description="Polar residues" evidence="1">
    <location>
        <begin position="799"/>
        <end position="811"/>
    </location>
</feature>
<feature type="region of interest" description="Disordered" evidence="1">
    <location>
        <begin position="183"/>
        <end position="242"/>
    </location>
</feature>
<dbReference type="Proteomes" id="UP000070544">
    <property type="component" value="Unassembled WGS sequence"/>
</dbReference>
<protein>
    <submittedName>
        <fullName evidence="2">Uncharacterized protein</fullName>
    </submittedName>
</protein>
<dbReference type="OrthoDB" id="552574at2759"/>
<evidence type="ECO:0000313" key="3">
    <source>
        <dbReference type="Proteomes" id="UP000070544"/>
    </source>
</evidence>
<proteinExistence type="predicted"/>
<name>A0A139AB66_GONPJ</name>
<evidence type="ECO:0000256" key="1">
    <source>
        <dbReference type="SAM" id="MobiDB-lite"/>
    </source>
</evidence>
<feature type="region of interest" description="Disordered" evidence="1">
    <location>
        <begin position="56"/>
        <end position="76"/>
    </location>
</feature>
<sequence>MLEFSLTIATSTLSLSQPHFVRLQLRAGGKLKWQDKTKAGDPHNNASFKVSLTFGKEEEQSTQDGSEKKEGHGSARITEFPLELTATLFEVAPSTSPEERPSVSIVGEDTLALEPLFQTLASGKRSRQTFTLQKELAQANESPKRRSFFSKAAATPQGSIVVEMRLTGVSAAEVAGMNRLVEEAAERDGEESEQGRVVASRGDNGVTSSAKRGNTREPNAKRSAGPQAVRLSSDNQIKRSSAVSGDSISFTITAYPIEITSPSPWIPTDTSTILLSSLRVGNLLQSVSSARVSVRLENGVANKDVRSTMDASVEDGDAFFDEPILVPLPPNEEASNQPDTSPSSGQTLVFLLQAPTYPKPLARFEFPVRSLSMLQPLNPRAVVLQCGEQGPQLFFNVTLVPHIPPVPQPAVQSPDPGAHAARRLIELVPSALRGVPRGTFSVRAAVVYKGDSYGRRWRTQRSEPADFLEFGGVLRYTYRFSEAGKLSDPDEQFSPASWGRVVCLARRTSAEIASEDTVVRWEKEKTLLFSVDRIPLPELSLVLAIFVKRDPQHGEESLFGTVIFPLSKIPVDYQDGYALEVTGLPVVVVDGAGSERFTSHYNTEAADTQRTCASLSTRLSELDNRAQALIEAADVDVLSKTELVHRYAILARRLRVEMDRSREAEDKVAGMDVGKLKQAAKVPRYKNLIKQQETVIERLEKRIAQGGLERQADIDGGENATKIQEGPATQSQAYLALANENASLKQRLEDVVALKDHTELKLASELSDSRANLDEERQRATILEKELSTLRKPKPGALKSSTASQTDLLSTPPSSSPHRNEADRKPHSKNEGSQSGHTSDTKIPYELLLRAEQAESRVKALEHEMMSATQRHARDLADLKLRFAAASYADELDDSVRCSS</sequence>
<gene>
    <name evidence="2" type="ORF">M427DRAFT_33423</name>
</gene>
<organism evidence="2 3">
    <name type="scientific">Gonapodya prolifera (strain JEL478)</name>
    <name type="common">Monoblepharis prolifera</name>
    <dbReference type="NCBI Taxonomy" id="1344416"/>
    <lineage>
        <taxon>Eukaryota</taxon>
        <taxon>Fungi</taxon>
        <taxon>Fungi incertae sedis</taxon>
        <taxon>Chytridiomycota</taxon>
        <taxon>Chytridiomycota incertae sedis</taxon>
        <taxon>Monoblepharidomycetes</taxon>
        <taxon>Monoblepharidales</taxon>
        <taxon>Gonapodyaceae</taxon>
        <taxon>Gonapodya</taxon>
    </lineage>
</organism>
<reference evidence="2 3" key="1">
    <citation type="journal article" date="2015" name="Genome Biol. Evol.">
        <title>Phylogenomic analyses indicate that early fungi evolved digesting cell walls of algal ancestors of land plants.</title>
        <authorList>
            <person name="Chang Y."/>
            <person name="Wang S."/>
            <person name="Sekimoto S."/>
            <person name="Aerts A.L."/>
            <person name="Choi C."/>
            <person name="Clum A."/>
            <person name="LaButti K.M."/>
            <person name="Lindquist E.A."/>
            <person name="Yee Ngan C."/>
            <person name="Ohm R.A."/>
            <person name="Salamov A.A."/>
            <person name="Grigoriev I.V."/>
            <person name="Spatafora J.W."/>
            <person name="Berbee M.L."/>
        </authorList>
    </citation>
    <scope>NUCLEOTIDE SEQUENCE [LARGE SCALE GENOMIC DNA]</scope>
    <source>
        <strain evidence="2 3">JEL478</strain>
    </source>
</reference>
<dbReference type="AlphaFoldDB" id="A0A139AB66"/>
<feature type="compositionally biased region" description="Basic and acidic residues" evidence="1">
    <location>
        <begin position="56"/>
        <end position="73"/>
    </location>
</feature>